<evidence type="ECO:0000313" key="1">
    <source>
        <dbReference type="EMBL" id="KAG6787156.1"/>
    </source>
</evidence>
<proteinExistence type="predicted"/>
<reference evidence="1" key="1">
    <citation type="journal article" date="2020" name="bioRxiv">
        <title>Hybrid origin of Populus tomentosa Carr. identified through genome sequencing and phylogenomic analysis.</title>
        <authorList>
            <person name="An X."/>
            <person name="Gao K."/>
            <person name="Chen Z."/>
            <person name="Li J."/>
            <person name="Yang X."/>
            <person name="Yang X."/>
            <person name="Zhou J."/>
            <person name="Guo T."/>
            <person name="Zhao T."/>
            <person name="Huang S."/>
            <person name="Miao D."/>
            <person name="Khan W.U."/>
            <person name="Rao P."/>
            <person name="Ye M."/>
            <person name="Lei B."/>
            <person name="Liao W."/>
            <person name="Wang J."/>
            <person name="Ji L."/>
            <person name="Li Y."/>
            <person name="Guo B."/>
            <person name="Mustafa N.S."/>
            <person name="Li S."/>
            <person name="Yun Q."/>
            <person name="Keller S.R."/>
            <person name="Mao J."/>
            <person name="Zhang R."/>
            <person name="Strauss S.H."/>
        </authorList>
    </citation>
    <scope>NUCLEOTIDE SEQUENCE</scope>
    <source>
        <strain evidence="1">GM15</strain>
        <tissue evidence="1">Leaf</tissue>
    </source>
</reference>
<sequence length="85" mass="9382">MRCRQARLSREAELWWKTGQGSMREGRSMVGKGKVCGSGDVQVASMWEKEGVGLRVLKNGDGEGSPFLVLGVGEKEREMGPREEL</sequence>
<dbReference type="Proteomes" id="UP000886885">
    <property type="component" value="Chromosome 2A"/>
</dbReference>
<comment type="caution">
    <text evidence="1">The sequence shown here is derived from an EMBL/GenBank/DDBJ whole genome shotgun (WGS) entry which is preliminary data.</text>
</comment>
<accession>A0A8X8AES5</accession>
<gene>
    <name evidence="1" type="ORF">POTOM_008789</name>
</gene>
<organism evidence="1 2">
    <name type="scientific">Populus tomentosa</name>
    <name type="common">Chinese white poplar</name>
    <dbReference type="NCBI Taxonomy" id="118781"/>
    <lineage>
        <taxon>Eukaryota</taxon>
        <taxon>Viridiplantae</taxon>
        <taxon>Streptophyta</taxon>
        <taxon>Embryophyta</taxon>
        <taxon>Tracheophyta</taxon>
        <taxon>Spermatophyta</taxon>
        <taxon>Magnoliopsida</taxon>
        <taxon>eudicotyledons</taxon>
        <taxon>Gunneridae</taxon>
        <taxon>Pentapetalae</taxon>
        <taxon>rosids</taxon>
        <taxon>fabids</taxon>
        <taxon>Malpighiales</taxon>
        <taxon>Salicaceae</taxon>
        <taxon>Saliceae</taxon>
        <taxon>Populus</taxon>
    </lineage>
</organism>
<dbReference type="EMBL" id="JAAWWB010000003">
    <property type="protein sequence ID" value="KAG6787156.1"/>
    <property type="molecule type" value="Genomic_DNA"/>
</dbReference>
<protein>
    <submittedName>
        <fullName evidence="1">Uncharacterized protein</fullName>
    </submittedName>
</protein>
<name>A0A8X8AES5_POPTO</name>
<evidence type="ECO:0000313" key="2">
    <source>
        <dbReference type="Proteomes" id="UP000886885"/>
    </source>
</evidence>
<keyword evidence="2" id="KW-1185">Reference proteome</keyword>
<dbReference type="AlphaFoldDB" id="A0A8X8AES5"/>